<evidence type="ECO:0000256" key="3">
    <source>
        <dbReference type="ARBA" id="ARBA00022722"/>
    </source>
</evidence>
<keyword evidence="5" id="KW-0378">Hydrolase</keyword>
<dbReference type="Gene3D" id="3.30.70.270">
    <property type="match status" value="2"/>
</dbReference>
<dbReference type="OrthoDB" id="2275801at2759"/>
<dbReference type="Pfam" id="PF17917">
    <property type="entry name" value="RT_RNaseH"/>
    <property type="match status" value="1"/>
</dbReference>
<dbReference type="InterPro" id="IPR001584">
    <property type="entry name" value="Integrase_cat-core"/>
</dbReference>
<dbReference type="InterPro" id="IPR041373">
    <property type="entry name" value="RT_RNaseH"/>
</dbReference>
<protein>
    <recommendedName>
        <fullName evidence="8">Integrase catalytic domain-containing protein</fullName>
    </recommendedName>
</protein>
<dbReference type="Pfam" id="PF00665">
    <property type="entry name" value="rve"/>
    <property type="match status" value="1"/>
</dbReference>
<keyword evidence="2" id="KW-0548">Nucleotidyltransferase</keyword>
<evidence type="ECO:0000256" key="7">
    <source>
        <dbReference type="SAM" id="MobiDB-lite"/>
    </source>
</evidence>
<sequence>MSPLELDELKRQLDELLRLGLIQPSSSPWGAPVLFVKKKDGTMRMCIDYRALNKLTIRNSHPLPRIDECLDRLNGAKYFTSLDLKSGYHQVRISDADISKTAFNTRYGQYEFKVLPFGLTNAPPTFQHMMNNQTLDEHVRHVRAVLTKLQQTKLVVNFKKCYFGKSSLTFLGFDISADGIRPSKSKVDALTSWPIPNNVQAVRQFLGLANYYRKFIPQFARIAAPLTELTRGTGAKRRSIDWTPTCQDAFENLIRLLTSAPILLPPDMSRPFIIETDASDIGIGAVLLQEIDGQRHPIAYESKKLSTAERKYPAQERELLAILHALRTWRCLIDGRPYTVFSDHMPLRYLKTQKTPTPRLTRWMNDLELFSPDIQYKPGKENDVPDALSRRDPVSSIPASTDLTPDFLYAAPLVEVTHPTDWPSFYLLDPADIPKAARRMIESHRHTFVIRDHTVYKKLTIDSRPIEAKFIPFAERATLVNTRNESFGHAGATTLLDILRPRFWWPTIRKDITLWTQQCTRCQMNGPRDRQHHVPMRPLQVPDAFSRWHLDFIGLLPTTLKGNRWIVTAVDYSTNWPIARALPDATTERVADFIYEEIVMRFGCPREILTDRGSNFTSKLVKQYMARIQSTLPTTLAPMASFINAALWACRIRTHSSARYSPFFLTYGRQPVLPGDPLPPYVDGSLISDRRTIADITACELESLGQHRAAATARLAAVSARDKATWDAAIKPVSFEVGDYVKLSHEGRYGLEPKFKGPYIVVRHNEAYGTYKLETVNGAPLDSWIHADRLMPIKGDPKLLKTDAPWYDPTTARQVWRSEIAHNPFAASPSGSTEDPTADSIPQEDHIDKLKPTTSDAVVAIVEDTPAVGPAFAAAATVVPGVTTFSKGGNVDTDLLCKEEKKETTQLRQALKSTLFPSIVILRISSSILLDLLLRITYFFPFIYSNPDNRLYIRLTDRQNVGRRVGI</sequence>
<dbReference type="InterPro" id="IPR012337">
    <property type="entry name" value="RNaseH-like_sf"/>
</dbReference>
<dbReference type="CDD" id="cd01647">
    <property type="entry name" value="RT_LTR"/>
    <property type="match status" value="1"/>
</dbReference>
<feature type="region of interest" description="Disordered" evidence="7">
    <location>
        <begin position="824"/>
        <end position="844"/>
    </location>
</feature>
<evidence type="ECO:0000256" key="6">
    <source>
        <dbReference type="ARBA" id="ARBA00022918"/>
    </source>
</evidence>
<feature type="domain" description="Integrase catalytic" evidence="8">
    <location>
        <begin position="534"/>
        <end position="627"/>
    </location>
</feature>
<dbReference type="Pfam" id="PF17921">
    <property type="entry name" value="Integrase_H2C2"/>
    <property type="match status" value="1"/>
</dbReference>
<dbReference type="FunFam" id="3.10.20.370:FF:000001">
    <property type="entry name" value="Retrovirus-related Pol polyprotein from transposon 17.6-like protein"/>
    <property type="match status" value="1"/>
</dbReference>
<dbReference type="InterPro" id="IPR043502">
    <property type="entry name" value="DNA/RNA_pol_sf"/>
</dbReference>
<evidence type="ECO:0000313" key="9">
    <source>
        <dbReference type="EMBL" id="SAM08067.1"/>
    </source>
</evidence>
<dbReference type="OMA" id="ADITACE"/>
<organism evidence="9">
    <name type="scientific">Absidia glauca</name>
    <name type="common">Pin mould</name>
    <dbReference type="NCBI Taxonomy" id="4829"/>
    <lineage>
        <taxon>Eukaryota</taxon>
        <taxon>Fungi</taxon>
        <taxon>Fungi incertae sedis</taxon>
        <taxon>Mucoromycota</taxon>
        <taxon>Mucoromycotina</taxon>
        <taxon>Mucoromycetes</taxon>
        <taxon>Mucorales</taxon>
        <taxon>Cunninghamellaceae</taxon>
        <taxon>Absidia</taxon>
    </lineage>
</organism>
<dbReference type="Gene3D" id="1.10.340.70">
    <property type="match status" value="1"/>
</dbReference>
<dbReference type="InterPro" id="IPR000477">
    <property type="entry name" value="RT_dom"/>
</dbReference>
<keyword evidence="6" id="KW-0695">RNA-directed DNA polymerase</keyword>
<dbReference type="InParanoid" id="A0A168S8N9"/>
<evidence type="ECO:0000256" key="2">
    <source>
        <dbReference type="ARBA" id="ARBA00022695"/>
    </source>
</evidence>
<dbReference type="STRING" id="4829.A0A168S8N9"/>
<dbReference type="Pfam" id="PF00078">
    <property type="entry name" value="RVT_1"/>
    <property type="match status" value="1"/>
</dbReference>
<dbReference type="EMBL" id="LT554883">
    <property type="protein sequence ID" value="SAM08067.1"/>
    <property type="molecule type" value="Genomic_DNA"/>
</dbReference>
<dbReference type="PANTHER" id="PTHR37984:SF5">
    <property type="entry name" value="PROTEIN NYNRIN-LIKE"/>
    <property type="match status" value="1"/>
</dbReference>
<proteinExistence type="predicted"/>
<dbReference type="PROSITE" id="PS50994">
    <property type="entry name" value="INTEGRASE"/>
    <property type="match status" value="1"/>
</dbReference>
<dbReference type="AlphaFoldDB" id="A0A168S8N9"/>
<dbReference type="GO" id="GO:0005634">
    <property type="term" value="C:nucleus"/>
    <property type="evidence" value="ECO:0007669"/>
    <property type="project" value="UniProtKB-ARBA"/>
</dbReference>
<dbReference type="CDD" id="cd09274">
    <property type="entry name" value="RNase_HI_RT_Ty3"/>
    <property type="match status" value="1"/>
</dbReference>
<dbReference type="FunFam" id="3.30.70.270:FF:000020">
    <property type="entry name" value="Transposon Tf2-6 polyprotein-like Protein"/>
    <property type="match status" value="1"/>
</dbReference>
<dbReference type="InterPro" id="IPR050951">
    <property type="entry name" value="Retrovirus_Pol_polyprotein"/>
</dbReference>
<dbReference type="GO" id="GO:0004519">
    <property type="term" value="F:endonuclease activity"/>
    <property type="evidence" value="ECO:0007669"/>
    <property type="project" value="UniProtKB-KW"/>
</dbReference>
<evidence type="ECO:0000256" key="1">
    <source>
        <dbReference type="ARBA" id="ARBA00022679"/>
    </source>
</evidence>
<dbReference type="InterPro" id="IPR036397">
    <property type="entry name" value="RNaseH_sf"/>
</dbReference>
<keyword evidence="10" id="KW-1185">Reference proteome</keyword>
<name>A0A168S8N9_ABSGL</name>
<dbReference type="GO" id="GO:0003676">
    <property type="term" value="F:nucleic acid binding"/>
    <property type="evidence" value="ECO:0007669"/>
    <property type="project" value="InterPro"/>
</dbReference>
<evidence type="ECO:0000256" key="5">
    <source>
        <dbReference type="ARBA" id="ARBA00022801"/>
    </source>
</evidence>
<dbReference type="Gene3D" id="3.10.20.370">
    <property type="match status" value="1"/>
</dbReference>
<dbReference type="SUPFAM" id="SSF56672">
    <property type="entry name" value="DNA/RNA polymerases"/>
    <property type="match status" value="1"/>
</dbReference>
<evidence type="ECO:0000256" key="4">
    <source>
        <dbReference type="ARBA" id="ARBA00022759"/>
    </source>
</evidence>
<gene>
    <name evidence="9" type="primary">ABSGL_13728.1 scaffold 14320</name>
</gene>
<dbReference type="InterPro" id="IPR043128">
    <property type="entry name" value="Rev_trsase/Diguanyl_cyclase"/>
</dbReference>
<evidence type="ECO:0000259" key="8">
    <source>
        <dbReference type="PROSITE" id="PS50994"/>
    </source>
</evidence>
<dbReference type="SUPFAM" id="SSF53098">
    <property type="entry name" value="Ribonuclease H-like"/>
    <property type="match status" value="1"/>
</dbReference>
<dbReference type="PANTHER" id="PTHR37984">
    <property type="entry name" value="PROTEIN CBG26694"/>
    <property type="match status" value="1"/>
</dbReference>
<reference evidence="9" key="1">
    <citation type="submission" date="2016-04" db="EMBL/GenBank/DDBJ databases">
        <authorList>
            <person name="Evans L.H."/>
            <person name="Alamgir A."/>
            <person name="Owens N."/>
            <person name="Weber N.D."/>
            <person name="Virtaneva K."/>
            <person name="Barbian K."/>
            <person name="Babar A."/>
            <person name="Rosenke K."/>
        </authorList>
    </citation>
    <scope>NUCLEOTIDE SEQUENCE [LARGE SCALE GENOMIC DNA]</scope>
    <source>
        <strain evidence="9">CBS 101.48</strain>
    </source>
</reference>
<dbReference type="InterPro" id="IPR041588">
    <property type="entry name" value="Integrase_H2C2"/>
</dbReference>
<dbReference type="GO" id="GO:0015074">
    <property type="term" value="P:DNA integration"/>
    <property type="evidence" value="ECO:0007669"/>
    <property type="project" value="InterPro"/>
</dbReference>
<keyword evidence="3" id="KW-0540">Nuclease</keyword>
<evidence type="ECO:0000313" key="10">
    <source>
        <dbReference type="Proteomes" id="UP000078561"/>
    </source>
</evidence>
<keyword evidence="1" id="KW-0808">Transferase</keyword>
<dbReference type="Gene3D" id="3.30.420.10">
    <property type="entry name" value="Ribonuclease H-like superfamily/Ribonuclease H"/>
    <property type="match status" value="1"/>
</dbReference>
<dbReference type="Proteomes" id="UP000078561">
    <property type="component" value="Unassembled WGS sequence"/>
</dbReference>
<dbReference type="GO" id="GO:0003964">
    <property type="term" value="F:RNA-directed DNA polymerase activity"/>
    <property type="evidence" value="ECO:0007669"/>
    <property type="project" value="UniProtKB-KW"/>
</dbReference>
<dbReference type="Gene3D" id="3.10.10.10">
    <property type="entry name" value="HIV Type 1 Reverse Transcriptase, subunit A, domain 1"/>
    <property type="match status" value="1"/>
</dbReference>
<dbReference type="GO" id="GO:0016787">
    <property type="term" value="F:hydrolase activity"/>
    <property type="evidence" value="ECO:0007669"/>
    <property type="project" value="UniProtKB-KW"/>
</dbReference>
<accession>A0A168S8N9</accession>
<keyword evidence="4" id="KW-0255">Endonuclease</keyword>